<sequence length="1257" mass="132861">MVRDDYLLDDLERTQLDATRRRRSNRSRRYYRMLLLALGFLALLALAAPSLVSHTGVARSMLASSAQAYGWTASADSIDVGWITPLSIRGLELVGPSGETVIQIDRADTALTVMELLRLDPAAVGEVSLRGVGLACSVDEGGSSIESDLAPLLEPSDQPASQVSASIQIQDFGATATDSTSGESWSLSQSNVSVTLDGAQISGEIAGVVNEPGGSGGAIQSQFDWQAESAELWKVSLETESFPLSVANLIARRFSGVIDGFPQQVSGDTTGRLQLAGAPDGAIQASLGDVRIRNLRTIVASSGGASTNDGQPQPAPAKQWNNELATLDGNVALSGGWLLGQGLELTTDFASATLDGSFPTTISLVGSDDNPLSWLQALDGKARVDVDLASLDQALPGLIPLRSNVTLVSGRASGIIENTPAPRRSNLTVSSNSLRARADGRIVMIDPIELTATVTDDNGSLRAERFNVTSSFAQASGSGTLQDGMAELQIDFGRLYTMLRPVIDLSDLSLDGTAGGEVKWTVNRSGADQADRWDLLGSGEAKNLLVTLPSGHRFQRAIVQGDVAAKGQWNGRTLEQLTTADLAIRSGGVSFGVELMSPVSRPTPDSIYPVRLESDGRLENLSESLRPWLPELLRSAEGRLTGSAIANVSRAGGSLSKAEFVVSQPRINYDSQWYIQQSVTVNFDGVLDWPSGNFSSQELTVRGEALSLAVRGAASREKTNLDIAWNADLKRLQESVGATIARAASTNLVRPISYRPVQEHAYQISGLSSGKLNITGGPVKWDIDASASATNVALHAPSDQRNYPPGTPAGAYGPSPRPTFGQGFGNAAQAELGELIWQEPRVKVDGRLQYNTDSGVVTLPALQLASDGFAGTMAGEVQTGGEALAVQLSGPSRWKMDVVAARLSNLLGTPIQASGIHEAPFEFKWTAATGQSATGQSSTSQNATLIVKGELGWDQCEVADLRIGQTTLPFQMTDQSLKIARTSFPILSLGSPSATTAGATPAEAGQVDLAAQVDYMASPMTVRLSPGAKVKSLKITPSTAAGWLKYLAPLAANATTIDGNIAAEFDEVAFNVDDPYASVVRGRLDVQDMRLSSGPLANQLIQGVEQIKSLARLTGGQAEPASAKTLIEMPPQSVEFSFEDGVATHQRMYFKIDRANLMTSGRVASDSNINLVAQVPLDARWLGSDLKGLAGQTLTFPITGTLDRPKLDDSAVRNVMTELGSKAGAEVIQNRLDGLIQKQLGSGMEQINSGLEKILGF</sequence>
<evidence type="ECO:0000313" key="2">
    <source>
        <dbReference type="EMBL" id="QDV47160.1"/>
    </source>
</evidence>
<dbReference type="AlphaFoldDB" id="A0A518I217"/>
<evidence type="ECO:0000313" key="3">
    <source>
        <dbReference type="Proteomes" id="UP000319004"/>
    </source>
</evidence>
<keyword evidence="1" id="KW-0472">Membrane</keyword>
<evidence type="ECO:0000256" key="1">
    <source>
        <dbReference type="SAM" id="Phobius"/>
    </source>
</evidence>
<feature type="transmembrane region" description="Helical" evidence="1">
    <location>
        <begin position="30"/>
        <end position="52"/>
    </location>
</feature>
<organism evidence="2 3">
    <name type="scientific">Stieleria neptunia</name>
    <dbReference type="NCBI Taxonomy" id="2527979"/>
    <lineage>
        <taxon>Bacteria</taxon>
        <taxon>Pseudomonadati</taxon>
        <taxon>Planctomycetota</taxon>
        <taxon>Planctomycetia</taxon>
        <taxon>Pirellulales</taxon>
        <taxon>Pirellulaceae</taxon>
        <taxon>Stieleria</taxon>
    </lineage>
</organism>
<reference evidence="2 3" key="1">
    <citation type="submission" date="2019-03" db="EMBL/GenBank/DDBJ databases">
        <title>Deep-cultivation of Planctomycetes and their phenomic and genomic characterization uncovers novel biology.</title>
        <authorList>
            <person name="Wiegand S."/>
            <person name="Jogler M."/>
            <person name="Boedeker C."/>
            <person name="Pinto D."/>
            <person name="Vollmers J."/>
            <person name="Rivas-Marin E."/>
            <person name="Kohn T."/>
            <person name="Peeters S.H."/>
            <person name="Heuer A."/>
            <person name="Rast P."/>
            <person name="Oberbeckmann S."/>
            <person name="Bunk B."/>
            <person name="Jeske O."/>
            <person name="Meyerdierks A."/>
            <person name="Storesund J.E."/>
            <person name="Kallscheuer N."/>
            <person name="Luecker S."/>
            <person name="Lage O.M."/>
            <person name="Pohl T."/>
            <person name="Merkel B.J."/>
            <person name="Hornburger P."/>
            <person name="Mueller R.-W."/>
            <person name="Bruemmer F."/>
            <person name="Labrenz M."/>
            <person name="Spormann A.M."/>
            <person name="Op den Camp H."/>
            <person name="Overmann J."/>
            <person name="Amann R."/>
            <person name="Jetten M.S.M."/>
            <person name="Mascher T."/>
            <person name="Medema M.H."/>
            <person name="Devos D.P."/>
            <person name="Kaster A.-K."/>
            <person name="Ovreas L."/>
            <person name="Rohde M."/>
            <person name="Galperin M.Y."/>
            <person name="Jogler C."/>
        </authorList>
    </citation>
    <scope>NUCLEOTIDE SEQUENCE [LARGE SCALE GENOMIC DNA]</scope>
    <source>
        <strain evidence="2 3">Enr13</strain>
    </source>
</reference>
<gene>
    <name evidence="2" type="ORF">Enr13x_70690</name>
</gene>
<keyword evidence="3" id="KW-1185">Reference proteome</keyword>
<dbReference type="Proteomes" id="UP000319004">
    <property type="component" value="Chromosome"/>
</dbReference>
<dbReference type="KEGG" id="snep:Enr13x_70690"/>
<evidence type="ECO:0008006" key="4">
    <source>
        <dbReference type="Google" id="ProtNLM"/>
    </source>
</evidence>
<name>A0A518I217_9BACT</name>
<proteinExistence type="predicted"/>
<dbReference type="EMBL" id="CP037423">
    <property type="protein sequence ID" value="QDV47160.1"/>
    <property type="molecule type" value="Genomic_DNA"/>
</dbReference>
<keyword evidence="1" id="KW-1133">Transmembrane helix</keyword>
<keyword evidence="1" id="KW-0812">Transmembrane</keyword>
<accession>A0A518I217</accession>
<protein>
    <recommendedName>
        <fullName evidence="4">AsmA-like C-terminal domain-containing protein</fullName>
    </recommendedName>
</protein>